<name>A0A540VH36_9CHLR</name>
<dbReference type="CDD" id="cd06354">
    <property type="entry name" value="PBP1_PrnA-like"/>
    <property type="match status" value="1"/>
</dbReference>
<feature type="chain" id="PRO_5021921548" evidence="7">
    <location>
        <begin position="17"/>
        <end position="354"/>
    </location>
</feature>
<dbReference type="InterPro" id="IPR028082">
    <property type="entry name" value="Peripla_BP_I"/>
</dbReference>
<keyword evidence="5" id="KW-0472">Membrane</keyword>
<dbReference type="Gene3D" id="3.40.50.2300">
    <property type="match status" value="2"/>
</dbReference>
<gene>
    <name evidence="9" type="ORF">FKZ61_12370</name>
</gene>
<dbReference type="FunCoup" id="A0A540VH36">
    <property type="interactions" value="141"/>
</dbReference>
<dbReference type="PANTHER" id="PTHR34296">
    <property type="entry name" value="TRANSCRIPTIONAL ACTIVATOR PROTEIN MED"/>
    <property type="match status" value="1"/>
</dbReference>
<keyword evidence="6" id="KW-0449">Lipoprotein</keyword>
<dbReference type="GO" id="GO:0005886">
    <property type="term" value="C:plasma membrane"/>
    <property type="evidence" value="ECO:0007669"/>
    <property type="project" value="UniProtKB-SubCell"/>
</dbReference>
<evidence type="ECO:0000313" key="9">
    <source>
        <dbReference type="EMBL" id="TQE95443.1"/>
    </source>
</evidence>
<dbReference type="Proteomes" id="UP000317371">
    <property type="component" value="Unassembled WGS sequence"/>
</dbReference>
<feature type="domain" description="ABC transporter substrate-binding protein PnrA-like" evidence="8">
    <location>
        <begin position="48"/>
        <end position="311"/>
    </location>
</feature>
<dbReference type="EMBL" id="VIGC01000014">
    <property type="protein sequence ID" value="TQE95443.1"/>
    <property type="molecule type" value="Genomic_DNA"/>
</dbReference>
<comment type="similarity">
    <text evidence="2">Belongs to the BMP lipoprotein family.</text>
</comment>
<evidence type="ECO:0000256" key="4">
    <source>
        <dbReference type="ARBA" id="ARBA00022729"/>
    </source>
</evidence>
<keyword evidence="10" id="KW-1185">Reference proteome</keyword>
<reference evidence="9 10" key="1">
    <citation type="submission" date="2019-06" db="EMBL/GenBank/DDBJ databases">
        <title>Genome sequence of Litorilinea aerophila BAA-2444.</title>
        <authorList>
            <person name="Maclea K.S."/>
            <person name="Maurais E.G."/>
            <person name="Iannazzi L.C."/>
        </authorList>
    </citation>
    <scope>NUCLEOTIDE SEQUENCE [LARGE SCALE GENOMIC DNA]</scope>
    <source>
        <strain evidence="9 10">ATCC BAA-2444</strain>
    </source>
</reference>
<evidence type="ECO:0000256" key="7">
    <source>
        <dbReference type="SAM" id="SignalP"/>
    </source>
</evidence>
<dbReference type="InParanoid" id="A0A540VH36"/>
<comment type="caution">
    <text evidence="9">The sequence shown here is derived from an EMBL/GenBank/DDBJ whole genome shotgun (WGS) entry which is preliminary data.</text>
</comment>
<evidence type="ECO:0000256" key="1">
    <source>
        <dbReference type="ARBA" id="ARBA00004193"/>
    </source>
</evidence>
<dbReference type="InterPro" id="IPR003760">
    <property type="entry name" value="PnrA-like"/>
</dbReference>
<proteinExistence type="inferred from homology"/>
<comment type="subcellular location">
    <subcellularLocation>
        <location evidence="1">Cell membrane</location>
        <topology evidence="1">Lipid-anchor</topology>
    </subcellularLocation>
</comment>
<evidence type="ECO:0000256" key="3">
    <source>
        <dbReference type="ARBA" id="ARBA00022475"/>
    </source>
</evidence>
<sequence>MALVALLVVSACAAPAAPQAAAPAPAEGQQAQEAEATAPAAKLKIGLVTDVGRVNDRSFNQSAWEGVVQAAQQLGLEENVDYKYIETQDAKDYADNIQQFIDAGYQVIVTVGFALGEATIAAAKENPDIYFIGVDQFQGETLPNLVGLIFHEDQSGFLAGALAAHLTKTGTIAAVLGTDLVPPVVAFKEGYEAGARYVKPDINIISTYHPGELSQAFTDPEWGAATARQALDQGADVIFGAGGQTGNGALQEVATAAEAGQEVYCIGVDTDQWETLPAAHACLVSSAMKLITPSVVDLIMQVHNGTFQGGNYYGPVDLAPFHDFEDKIPQEVKDDLARIKAGLEDGSISTGYGQ</sequence>
<evidence type="ECO:0000256" key="2">
    <source>
        <dbReference type="ARBA" id="ARBA00008610"/>
    </source>
</evidence>
<evidence type="ECO:0000256" key="6">
    <source>
        <dbReference type="ARBA" id="ARBA00023288"/>
    </source>
</evidence>
<evidence type="ECO:0000259" key="8">
    <source>
        <dbReference type="Pfam" id="PF02608"/>
    </source>
</evidence>
<accession>A0A540VH36</accession>
<dbReference type="Pfam" id="PF02608">
    <property type="entry name" value="Bmp"/>
    <property type="match status" value="1"/>
</dbReference>
<dbReference type="OrthoDB" id="9784230at2"/>
<keyword evidence="3" id="KW-1003">Cell membrane</keyword>
<protein>
    <submittedName>
        <fullName evidence="9">BMP family ABC transporter substrate-binding protein</fullName>
    </submittedName>
</protein>
<keyword evidence="4 7" id="KW-0732">Signal</keyword>
<organism evidence="9 10">
    <name type="scientific">Litorilinea aerophila</name>
    <dbReference type="NCBI Taxonomy" id="1204385"/>
    <lineage>
        <taxon>Bacteria</taxon>
        <taxon>Bacillati</taxon>
        <taxon>Chloroflexota</taxon>
        <taxon>Caldilineae</taxon>
        <taxon>Caldilineales</taxon>
        <taxon>Caldilineaceae</taxon>
        <taxon>Litorilinea</taxon>
    </lineage>
</organism>
<dbReference type="AlphaFoldDB" id="A0A540VH36"/>
<evidence type="ECO:0000256" key="5">
    <source>
        <dbReference type="ARBA" id="ARBA00023136"/>
    </source>
</evidence>
<evidence type="ECO:0000313" key="10">
    <source>
        <dbReference type="Proteomes" id="UP000317371"/>
    </source>
</evidence>
<dbReference type="InterPro" id="IPR050957">
    <property type="entry name" value="BMP_lipoprotein"/>
</dbReference>
<dbReference type="PANTHER" id="PTHR34296:SF2">
    <property type="entry name" value="ABC TRANSPORTER GUANOSINE-BINDING PROTEIN NUPN"/>
    <property type="match status" value="1"/>
</dbReference>
<dbReference type="SUPFAM" id="SSF53822">
    <property type="entry name" value="Periplasmic binding protein-like I"/>
    <property type="match status" value="1"/>
</dbReference>
<feature type="signal peptide" evidence="7">
    <location>
        <begin position="1"/>
        <end position="16"/>
    </location>
</feature>